<dbReference type="AlphaFoldDB" id="A0AAV5MI44"/>
<proteinExistence type="predicted"/>
<reference evidence="2 3" key="1">
    <citation type="journal article" date="2021" name="Commun. Biol.">
        <title>The genome of Shorea leprosula (Dipterocarpaceae) highlights the ecological relevance of drought in aseasonal tropical rainforests.</title>
        <authorList>
            <person name="Ng K.K.S."/>
            <person name="Kobayashi M.J."/>
            <person name="Fawcett J.A."/>
            <person name="Hatakeyama M."/>
            <person name="Paape T."/>
            <person name="Ng C.H."/>
            <person name="Ang C.C."/>
            <person name="Tnah L.H."/>
            <person name="Lee C.T."/>
            <person name="Nishiyama T."/>
            <person name="Sese J."/>
            <person name="O'Brien M.J."/>
            <person name="Copetti D."/>
            <person name="Mohd Noor M.I."/>
            <person name="Ong R.C."/>
            <person name="Putra M."/>
            <person name="Sireger I.Z."/>
            <person name="Indrioko S."/>
            <person name="Kosugi Y."/>
            <person name="Izuno A."/>
            <person name="Isagi Y."/>
            <person name="Lee S.L."/>
            <person name="Shimizu K.K."/>
        </authorList>
    </citation>
    <scope>NUCLEOTIDE SEQUENCE [LARGE SCALE GENOMIC DNA]</scope>
    <source>
        <strain evidence="2">214</strain>
    </source>
</reference>
<name>A0AAV5MI44_9ROSI</name>
<evidence type="ECO:0000313" key="3">
    <source>
        <dbReference type="Proteomes" id="UP001054252"/>
    </source>
</evidence>
<dbReference type="EMBL" id="BPVZ01000260">
    <property type="protein sequence ID" value="GKV48543.1"/>
    <property type="molecule type" value="Genomic_DNA"/>
</dbReference>
<dbReference type="Proteomes" id="UP001054252">
    <property type="component" value="Unassembled WGS sequence"/>
</dbReference>
<sequence>MPLVPVLPSSSLSPAVCPSLSSLSSLSVLLLLFLSFFV</sequence>
<protein>
    <submittedName>
        <fullName evidence="2">Uncharacterized protein</fullName>
    </submittedName>
</protein>
<keyword evidence="1" id="KW-0472">Membrane</keyword>
<feature type="transmembrane region" description="Helical" evidence="1">
    <location>
        <begin position="20"/>
        <end position="37"/>
    </location>
</feature>
<evidence type="ECO:0000313" key="2">
    <source>
        <dbReference type="EMBL" id="GKV48543.1"/>
    </source>
</evidence>
<evidence type="ECO:0000256" key="1">
    <source>
        <dbReference type="SAM" id="Phobius"/>
    </source>
</evidence>
<keyword evidence="1" id="KW-0812">Transmembrane</keyword>
<organism evidence="2 3">
    <name type="scientific">Rubroshorea leprosula</name>
    <dbReference type="NCBI Taxonomy" id="152421"/>
    <lineage>
        <taxon>Eukaryota</taxon>
        <taxon>Viridiplantae</taxon>
        <taxon>Streptophyta</taxon>
        <taxon>Embryophyta</taxon>
        <taxon>Tracheophyta</taxon>
        <taxon>Spermatophyta</taxon>
        <taxon>Magnoliopsida</taxon>
        <taxon>eudicotyledons</taxon>
        <taxon>Gunneridae</taxon>
        <taxon>Pentapetalae</taxon>
        <taxon>rosids</taxon>
        <taxon>malvids</taxon>
        <taxon>Malvales</taxon>
        <taxon>Dipterocarpaceae</taxon>
        <taxon>Rubroshorea</taxon>
    </lineage>
</organism>
<accession>A0AAV5MI44</accession>
<gene>
    <name evidence="2" type="ORF">SLEP1_g55344</name>
</gene>
<comment type="caution">
    <text evidence="2">The sequence shown here is derived from an EMBL/GenBank/DDBJ whole genome shotgun (WGS) entry which is preliminary data.</text>
</comment>
<keyword evidence="3" id="KW-1185">Reference proteome</keyword>
<keyword evidence="1" id="KW-1133">Transmembrane helix</keyword>